<keyword evidence="7" id="KW-1185">Reference proteome</keyword>
<dbReference type="KEGG" id="gfe:Gferi_10240"/>
<dbReference type="InterPro" id="IPR027954">
    <property type="entry name" value="Transcobalamin-like_C"/>
</dbReference>
<evidence type="ECO:0000256" key="1">
    <source>
        <dbReference type="ARBA" id="ARBA00022737"/>
    </source>
</evidence>
<dbReference type="InterPro" id="IPR001330">
    <property type="entry name" value="Prenyltrans"/>
</dbReference>
<organism evidence="6 7">
    <name type="scientific">Geosporobacter ferrireducens</name>
    <dbReference type="NCBI Taxonomy" id="1424294"/>
    <lineage>
        <taxon>Bacteria</taxon>
        <taxon>Bacillati</taxon>
        <taxon>Bacillota</taxon>
        <taxon>Clostridia</taxon>
        <taxon>Peptostreptococcales</taxon>
        <taxon>Thermotaleaceae</taxon>
        <taxon>Geosporobacter</taxon>
    </lineage>
</organism>
<keyword evidence="2" id="KW-0812">Transmembrane</keyword>
<dbReference type="Gene3D" id="1.50.10.20">
    <property type="match status" value="2"/>
</dbReference>
<dbReference type="CDD" id="cd00688">
    <property type="entry name" value="ISOPREN_C2_like"/>
    <property type="match status" value="2"/>
</dbReference>
<dbReference type="InterPro" id="IPR012854">
    <property type="entry name" value="Cu_amine_oxidase-like_N"/>
</dbReference>
<dbReference type="Pfam" id="PF00432">
    <property type="entry name" value="Prenyltrans"/>
    <property type="match status" value="2"/>
</dbReference>
<feature type="domain" description="Prenyltransferase alpha-alpha toroid" evidence="3">
    <location>
        <begin position="169"/>
        <end position="304"/>
    </location>
</feature>
<keyword evidence="2" id="KW-0472">Membrane</keyword>
<dbReference type="AlphaFoldDB" id="A0A1D8GG98"/>
<protein>
    <recommendedName>
        <fullName evidence="8">DUF4430 domain-containing protein</fullName>
    </recommendedName>
</protein>
<keyword evidence="2" id="KW-1133">Transmembrane helix</keyword>
<dbReference type="Pfam" id="PF07833">
    <property type="entry name" value="Cu_amine_oxidN1"/>
    <property type="match status" value="1"/>
</dbReference>
<dbReference type="EMBL" id="CP017269">
    <property type="protein sequence ID" value="AOT69928.1"/>
    <property type="molecule type" value="Genomic_DNA"/>
</dbReference>
<evidence type="ECO:0000256" key="2">
    <source>
        <dbReference type="SAM" id="Phobius"/>
    </source>
</evidence>
<feature type="domain" description="Transcobalamin-like C-terminal" evidence="5">
    <location>
        <begin position="680"/>
        <end position="733"/>
    </location>
</feature>
<evidence type="ECO:0000313" key="6">
    <source>
        <dbReference type="EMBL" id="AOT69928.1"/>
    </source>
</evidence>
<evidence type="ECO:0000259" key="5">
    <source>
        <dbReference type="Pfam" id="PF14478"/>
    </source>
</evidence>
<evidence type="ECO:0000313" key="7">
    <source>
        <dbReference type="Proteomes" id="UP000095743"/>
    </source>
</evidence>
<reference evidence="6 7" key="1">
    <citation type="submission" date="2016-09" db="EMBL/GenBank/DDBJ databases">
        <title>Genomic analysis reveals versatility of anaerobic energy metabolism of Geosporobacter ferrireducens IRF9 of phylum Firmicutes.</title>
        <authorList>
            <person name="Kim S.-J."/>
        </authorList>
    </citation>
    <scope>NUCLEOTIDE SEQUENCE [LARGE SCALE GENOMIC DNA]</scope>
    <source>
        <strain evidence="6 7">IRF9</strain>
    </source>
</reference>
<feature type="domain" description="Copper amine oxidase-like N-terminal" evidence="4">
    <location>
        <begin position="980"/>
        <end position="1080"/>
    </location>
</feature>
<sequence length="1082" mass="118798">MKIFLKQKNKSWVSRLMLVVMMAILLAPILPFGIEGFEDGQAVAAAVYGPSQLKQTAMDNNRLKFESGVSFDGGGYDTFGFYDIYILSQAGETVTSWVYNGQSMKDNAVSLADTTLADPSSPAKRVAQGYLAMKELGDTDRADQLLQVLKGKQKLNGSFDDNAFSDIPAFEALGRAKMNYDAEAAKKIIAYILSQQQNTTGAWPADWPDFQTTAQAIRSLEYFKSYAADSEKVKVQTAIEKGTKWMKEQQNADGSFGEVWEDPVVNTAEVICMLKLLNEELNGWKIGSAGPVDYMMNNARKENGVFGMGNIMSNTYAAEAYRILEDSGHLPRYTASQLATLAAKNNKSLYEKGSLVDGSGNNFNLYDVYILQRAGIDTDAWKYNEKSMKNAAIELADTILADPSSPAKKLAYGYLAMKEIGETEKANQLLDILKGRQSNAANGAFEDGLYTVFSNMPAFEALGRSGNIQVIDIEAAVGYILGEQDGTTGAWPADWPDFQTTAEAVRSLVYLKHYVGDASVVQDLQQAMDKGIMWLKSNQENDGSFKTDWDDPLINTAEVIYISKLLNEDPNNWLKDGKGPVDYILDHAANEDGTFGTSKNIMSNTWALDACLMMGGVVGSLGDENNGGSPGDGNTNPDEISVTVKVIGKNKETLYGPGTVKLHKNDKYKHTPVNALHKTGLSYNYSGNMVNEIAGQKNEGLQGWMYMVNGSVPGNAAIETILGEGDEVTWWYSTNPNEVPGGAAGIITQPETSINVHEAKKADEKALADMLAKTGEAKLLLGEQSNGKAYLSLKTIADLAEKDKNLMVIKDGIQLEFGKQSLMTGQLEEHLSEKDAVLEIGIKELTEDEQKDLLKKAGIGSASGLFEIGGKVVALTVKIVYANDKGDITTTEEIKDFQEPVKVTFDLSKIKLTEESIGNLTGIRYEEDKNGDITPVRLGGSYHRDTKKYDFHTDRFSNYGILRAEQLIKIQIQVDHDKMTVNEKQSELDVPAVIINNRTMVPVRFVAENLGAKVEWLQETKTVKITLDSKELILQTGEQLSDADTPAVLVQGRVLVPLRYVSEYFDARVLWIPPSKTVEIVK</sequence>
<dbReference type="STRING" id="1424294.Gferi_10240"/>
<dbReference type="InterPro" id="IPR036582">
    <property type="entry name" value="Mao_N_sf"/>
</dbReference>
<feature type="domain" description="Prenyltransferase alpha-alpha toroid" evidence="3">
    <location>
        <begin position="472"/>
        <end position="598"/>
    </location>
</feature>
<gene>
    <name evidence="6" type="ORF">Gferi_10240</name>
</gene>
<dbReference type="Pfam" id="PF14478">
    <property type="entry name" value="DUF4430"/>
    <property type="match status" value="1"/>
</dbReference>
<evidence type="ECO:0000259" key="3">
    <source>
        <dbReference type="Pfam" id="PF00432"/>
    </source>
</evidence>
<dbReference type="RefSeq" id="WP_069976119.1">
    <property type="nucleotide sequence ID" value="NZ_CP017269.1"/>
</dbReference>
<dbReference type="Gene3D" id="3.30.457.10">
    <property type="entry name" value="Copper amine oxidase-like, N-terminal domain"/>
    <property type="match status" value="1"/>
</dbReference>
<evidence type="ECO:0008006" key="8">
    <source>
        <dbReference type="Google" id="ProtNLM"/>
    </source>
</evidence>
<dbReference type="SUPFAM" id="SSF48239">
    <property type="entry name" value="Terpenoid cyclases/Protein prenyltransferases"/>
    <property type="match status" value="2"/>
</dbReference>
<feature type="transmembrane region" description="Helical" evidence="2">
    <location>
        <begin position="12"/>
        <end position="34"/>
    </location>
</feature>
<evidence type="ECO:0000259" key="4">
    <source>
        <dbReference type="Pfam" id="PF07833"/>
    </source>
</evidence>
<dbReference type="InterPro" id="IPR008930">
    <property type="entry name" value="Terpenoid_cyclase/PrenylTrfase"/>
</dbReference>
<keyword evidence="1" id="KW-0677">Repeat</keyword>
<accession>A0A1D8GG98</accession>
<dbReference type="Proteomes" id="UP000095743">
    <property type="component" value="Chromosome"/>
</dbReference>
<dbReference type="OrthoDB" id="1808867at2"/>
<dbReference type="SUPFAM" id="SSF55383">
    <property type="entry name" value="Copper amine oxidase, domain N"/>
    <property type="match status" value="1"/>
</dbReference>
<proteinExistence type="predicted"/>
<dbReference type="GO" id="GO:0003824">
    <property type="term" value="F:catalytic activity"/>
    <property type="evidence" value="ECO:0007669"/>
    <property type="project" value="InterPro"/>
</dbReference>
<name>A0A1D8GG98_9FIRM</name>